<gene>
    <name evidence="13" type="ORF">CHIRRI_LOCUS12863</name>
</gene>
<evidence type="ECO:0000256" key="6">
    <source>
        <dbReference type="ARBA" id="ARBA00022989"/>
    </source>
</evidence>
<feature type="transmembrane region" description="Helical" evidence="12">
    <location>
        <begin position="47"/>
        <end position="67"/>
    </location>
</feature>
<dbReference type="InterPro" id="IPR001734">
    <property type="entry name" value="Na/solute_symporter"/>
</dbReference>
<reference evidence="13" key="1">
    <citation type="submission" date="2022-01" db="EMBL/GenBank/DDBJ databases">
        <authorList>
            <person name="King R."/>
        </authorList>
    </citation>
    <scope>NUCLEOTIDE SEQUENCE</scope>
</reference>
<proteinExistence type="inferred from homology"/>
<keyword evidence="6 12" id="KW-1133">Transmembrane helix</keyword>
<dbReference type="InterPro" id="IPR051163">
    <property type="entry name" value="Sodium:Solute_Symporter_SSF"/>
</dbReference>
<keyword evidence="8" id="KW-0406">Ion transport</keyword>
<keyword evidence="7" id="KW-0915">Sodium</keyword>
<dbReference type="AlphaFoldDB" id="A0A9N9WXL6"/>
<evidence type="ECO:0000313" key="14">
    <source>
        <dbReference type="Proteomes" id="UP001153620"/>
    </source>
</evidence>
<reference evidence="13" key="2">
    <citation type="submission" date="2022-10" db="EMBL/GenBank/DDBJ databases">
        <authorList>
            <consortium name="ENA_rothamsted_submissions"/>
            <consortium name="culmorum"/>
            <person name="King R."/>
        </authorList>
    </citation>
    <scope>NUCLEOTIDE SEQUENCE</scope>
</reference>
<dbReference type="InterPro" id="IPR038377">
    <property type="entry name" value="Na/Glc_symporter_sf"/>
</dbReference>
<evidence type="ECO:0000256" key="12">
    <source>
        <dbReference type="SAM" id="Phobius"/>
    </source>
</evidence>
<evidence type="ECO:0000256" key="8">
    <source>
        <dbReference type="ARBA" id="ARBA00023065"/>
    </source>
</evidence>
<comment type="similarity">
    <text evidence="2 11">Belongs to the sodium:solute symporter (SSF) (TC 2.A.21) family.</text>
</comment>
<sequence length="578" mass="64106">MAFGVWDYVVFIITLIISAGIGVYARFSGGRQKTNQEYLLANRSMPIWPVSFSLMASFMSAVTLLGVSNENYQFGTQFVVINISYGLATPICAYLFLPVFYNMGVTSAYEYLEKRFGLLTRLVASISYTIQMVLYMGIALFAPALAMETVTGIKMNYAIILIGGVCSFYSIIGGLKAVLLTDVFQSILMFAAVLTVGISGLVYAGSFSEIFRVADEGGRLQLWNFDPDPTVRHTWFTLVIGGMGTYLSLYGVSQAQVQRLVSVKTLKNAQLSLWWQWPILSALSLTTSFSGLVIYWYYRTCDPFLAGRINSRDQNMPMYIMDALNNYPGIAGLFVAGIFSACLSTVSTALNSLSAITLEDYFKNIYSAIKKKPYEPSVRDSALISKILATCYGVICILVAFLTQNLGGVLQASLTIFGVVGGPLLGVFTLGMFTKIANQWGVIVGHIVGMGIAMWSQFGKPRPPAPLLDFSIEDCSAFEGFKYNSTFLNEGITVGTSEDVEPTYFYLYRVSYMYAVVLGFLFTLIVGYVTSYILYWTKLQNMHKIYVKGSVNEINVNLFVPPLARLYKKHNDDKRVVR</sequence>
<dbReference type="NCBIfam" id="TIGR00813">
    <property type="entry name" value="sss"/>
    <property type="match status" value="1"/>
</dbReference>
<feature type="transmembrane region" description="Helical" evidence="12">
    <location>
        <begin position="122"/>
        <end position="145"/>
    </location>
</feature>
<evidence type="ECO:0000256" key="7">
    <source>
        <dbReference type="ARBA" id="ARBA00023053"/>
    </source>
</evidence>
<dbReference type="GO" id="GO:0005886">
    <property type="term" value="C:plasma membrane"/>
    <property type="evidence" value="ECO:0007669"/>
    <property type="project" value="UniProtKB-SubCell"/>
</dbReference>
<evidence type="ECO:0000256" key="4">
    <source>
        <dbReference type="ARBA" id="ARBA00022475"/>
    </source>
</evidence>
<protein>
    <recommendedName>
        <fullName evidence="15">Sodium-dependent multivitamin transporter</fullName>
    </recommendedName>
</protein>
<keyword evidence="10" id="KW-0739">Sodium transport</keyword>
<evidence type="ECO:0000256" key="11">
    <source>
        <dbReference type="RuleBase" id="RU362091"/>
    </source>
</evidence>
<feature type="transmembrane region" description="Helical" evidence="12">
    <location>
        <begin position="512"/>
        <end position="535"/>
    </location>
</feature>
<feature type="transmembrane region" description="Helical" evidence="12">
    <location>
        <begin position="329"/>
        <end position="362"/>
    </location>
</feature>
<evidence type="ECO:0000256" key="2">
    <source>
        <dbReference type="ARBA" id="ARBA00006434"/>
    </source>
</evidence>
<dbReference type="EMBL" id="OU895880">
    <property type="protein sequence ID" value="CAG9810046.1"/>
    <property type="molecule type" value="Genomic_DNA"/>
</dbReference>
<keyword evidence="3" id="KW-0813">Transport</keyword>
<dbReference type="PANTHER" id="PTHR42985">
    <property type="entry name" value="SODIUM-COUPLED MONOCARBOXYLATE TRANSPORTER"/>
    <property type="match status" value="1"/>
</dbReference>
<evidence type="ECO:0000256" key="3">
    <source>
        <dbReference type="ARBA" id="ARBA00022448"/>
    </source>
</evidence>
<dbReference type="OrthoDB" id="6132759at2759"/>
<keyword evidence="5 12" id="KW-0812">Transmembrane</keyword>
<evidence type="ECO:0000256" key="5">
    <source>
        <dbReference type="ARBA" id="ARBA00022692"/>
    </source>
</evidence>
<accession>A0A9N9WXL6</accession>
<feature type="transmembrane region" description="Helical" evidence="12">
    <location>
        <begin position="6"/>
        <end position="27"/>
    </location>
</feature>
<evidence type="ECO:0000256" key="1">
    <source>
        <dbReference type="ARBA" id="ARBA00004651"/>
    </source>
</evidence>
<keyword evidence="9 12" id="KW-0472">Membrane</keyword>
<feature type="transmembrane region" description="Helical" evidence="12">
    <location>
        <begin position="187"/>
        <end position="214"/>
    </location>
</feature>
<feature type="transmembrane region" description="Helical" evidence="12">
    <location>
        <begin position="157"/>
        <end position="175"/>
    </location>
</feature>
<evidence type="ECO:0008006" key="15">
    <source>
        <dbReference type="Google" id="ProtNLM"/>
    </source>
</evidence>
<feature type="transmembrane region" description="Helical" evidence="12">
    <location>
        <begin position="79"/>
        <end position="101"/>
    </location>
</feature>
<feature type="transmembrane region" description="Helical" evidence="12">
    <location>
        <begin position="273"/>
        <end position="298"/>
    </location>
</feature>
<feature type="transmembrane region" description="Helical" evidence="12">
    <location>
        <begin position="440"/>
        <end position="458"/>
    </location>
</feature>
<feature type="transmembrane region" description="Helical" evidence="12">
    <location>
        <begin position="409"/>
        <end position="433"/>
    </location>
</feature>
<evidence type="ECO:0000256" key="9">
    <source>
        <dbReference type="ARBA" id="ARBA00023136"/>
    </source>
</evidence>
<evidence type="ECO:0000313" key="13">
    <source>
        <dbReference type="EMBL" id="CAG9810046.1"/>
    </source>
</evidence>
<dbReference type="CDD" id="cd11492">
    <property type="entry name" value="SLC5sbd_NIS-SMVT"/>
    <property type="match status" value="1"/>
</dbReference>
<dbReference type="Proteomes" id="UP001153620">
    <property type="component" value="Chromosome 4"/>
</dbReference>
<dbReference type="PANTHER" id="PTHR42985:SF40">
    <property type="entry name" value="LD47995P-RELATED"/>
    <property type="match status" value="1"/>
</dbReference>
<keyword evidence="4" id="KW-1003">Cell membrane</keyword>
<feature type="transmembrane region" description="Helical" evidence="12">
    <location>
        <begin position="383"/>
        <end position="403"/>
    </location>
</feature>
<dbReference type="GO" id="GO:0015293">
    <property type="term" value="F:symporter activity"/>
    <property type="evidence" value="ECO:0007669"/>
    <property type="project" value="TreeGrafter"/>
</dbReference>
<dbReference type="PROSITE" id="PS50283">
    <property type="entry name" value="NA_SOLUT_SYMP_3"/>
    <property type="match status" value="1"/>
</dbReference>
<dbReference type="Gene3D" id="1.20.1730.10">
    <property type="entry name" value="Sodium/glucose cotransporter"/>
    <property type="match status" value="1"/>
</dbReference>
<dbReference type="Pfam" id="PF00474">
    <property type="entry name" value="SSF"/>
    <property type="match status" value="1"/>
</dbReference>
<keyword evidence="14" id="KW-1185">Reference proteome</keyword>
<comment type="subcellular location">
    <subcellularLocation>
        <location evidence="1">Cell membrane</location>
        <topology evidence="1">Multi-pass membrane protein</topology>
    </subcellularLocation>
</comment>
<feature type="transmembrane region" description="Helical" evidence="12">
    <location>
        <begin position="234"/>
        <end position="252"/>
    </location>
</feature>
<dbReference type="GO" id="GO:0006814">
    <property type="term" value="P:sodium ion transport"/>
    <property type="evidence" value="ECO:0007669"/>
    <property type="project" value="UniProtKB-KW"/>
</dbReference>
<evidence type="ECO:0000256" key="10">
    <source>
        <dbReference type="ARBA" id="ARBA00023201"/>
    </source>
</evidence>
<name>A0A9N9WXL6_9DIPT</name>
<organism evidence="13 14">
    <name type="scientific">Chironomus riparius</name>
    <dbReference type="NCBI Taxonomy" id="315576"/>
    <lineage>
        <taxon>Eukaryota</taxon>
        <taxon>Metazoa</taxon>
        <taxon>Ecdysozoa</taxon>
        <taxon>Arthropoda</taxon>
        <taxon>Hexapoda</taxon>
        <taxon>Insecta</taxon>
        <taxon>Pterygota</taxon>
        <taxon>Neoptera</taxon>
        <taxon>Endopterygota</taxon>
        <taxon>Diptera</taxon>
        <taxon>Nematocera</taxon>
        <taxon>Chironomoidea</taxon>
        <taxon>Chironomidae</taxon>
        <taxon>Chironominae</taxon>
        <taxon>Chironomus</taxon>
    </lineage>
</organism>